<comment type="caution">
    <text evidence="3">The sequence shown here is derived from an EMBL/GenBank/DDBJ whole genome shotgun (WGS) entry which is preliminary data.</text>
</comment>
<dbReference type="OrthoDB" id="5996503at2"/>
<dbReference type="AlphaFoldDB" id="A0A401ZSE9"/>
<gene>
    <name evidence="3" type="ORF">KDAU_71360</name>
</gene>
<keyword evidence="4" id="KW-1185">Reference proteome</keyword>
<feature type="region of interest" description="Disordered" evidence="1">
    <location>
        <begin position="1"/>
        <end position="65"/>
    </location>
</feature>
<reference evidence="4" key="1">
    <citation type="submission" date="2018-12" db="EMBL/GenBank/DDBJ databases">
        <title>Tengunoibacter tsumagoiensis gen. nov., sp. nov., Dictyobacter kobayashii sp. nov., D. alpinus sp. nov., and D. joshuensis sp. nov. and description of Dictyobacteraceae fam. nov. within the order Ktedonobacterales isolated from Tengu-no-mugimeshi.</title>
        <authorList>
            <person name="Wang C.M."/>
            <person name="Zheng Y."/>
            <person name="Sakai Y."/>
            <person name="Toyoda A."/>
            <person name="Minakuchi Y."/>
            <person name="Abe K."/>
            <person name="Yokota A."/>
            <person name="Yabe S."/>
        </authorList>
    </citation>
    <scope>NUCLEOTIDE SEQUENCE [LARGE SCALE GENOMIC DNA]</scope>
    <source>
        <strain evidence="4">S-27</strain>
    </source>
</reference>
<evidence type="ECO:0000256" key="1">
    <source>
        <dbReference type="SAM" id="MobiDB-lite"/>
    </source>
</evidence>
<name>A0A401ZSE9_9CHLR</name>
<dbReference type="InterPro" id="IPR018649">
    <property type="entry name" value="SHOCT"/>
</dbReference>
<evidence type="ECO:0000313" key="4">
    <source>
        <dbReference type="Proteomes" id="UP000287224"/>
    </source>
</evidence>
<evidence type="ECO:0000313" key="3">
    <source>
        <dbReference type="EMBL" id="GCE09807.1"/>
    </source>
</evidence>
<protein>
    <recommendedName>
        <fullName evidence="2">SHOCT domain-containing protein</fullName>
    </recommendedName>
</protein>
<dbReference type="EMBL" id="BIFQ01000002">
    <property type="protein sequence ID" value="GCE09807.1"/>
    <property type="molecule type" value="Genomic_DNA"/>
</dbReference>
<dbReference type="RefSeq" id="WP_126602563.1">
    <property type="nucleotide sequence ID" value="NZ_BIFQ01000002.1"/>
</dbReference>
<feature type="compositionally biased region" description="Pro residues" evidence="1">
    <location>
        <begin position="8"/>
        <end position="25"/>
    </location>
</feature>
<evidence type="ECO:0000259" key="2">
    <source>
        <dbReference type="Pfam" id="PF09851"/>
    </source>
</evidence>
<feature type="domain" description="SHOCT" evidence="2">
    <location>
        <begin position="58"/>
        <end position="83"/>
    </location>
</feature>
<organism evidence="3 4">
    <name type="scientific">Dictyobacter aurantiacus</name>
    <dbReference type="NCBI Taxonomy" id="1936993"/>
    <lineage>
        <taxon>Bacteria</taxon>
        <taxon>Bacillati</taxon>
        <taxon>Chloroflexota</taxon>
        <taxon>Ktedonobacteria</taxon>
        <taxon>Ktedonobacterales</taxon>
        <taxon>Dictyobacteraceae</taxon>
        <taxon>Dictyobacter</taxon>
    </lineage>
</organism>
<sequence length="86" mass="9896">MTRRKRPAPPTYMQPTYPPKFPGKTPPVEKKPSPSKRAKEPSEADKVTRSASERLSNLQKLGELHDSGVLNDQEFEREKRRILEKP</sequence>
<dbReference type="Pfam" id="PF09851">
    <property type="entry name" value="SHOCT"/>
    <property type="match status" value="1"/>
</dbReference>
<dbReference type="Proteomes" id="UP000287224">
    <property type="component" value="Unassembled WGS sequence"/>
</dbReference>
<proteinExistence type="predicted"/>
<accession>A0A401ZSE9</accession>
<feature type="compositionally biased region" description="Basic and acidic residues" evidence="1">
    <location>
        <begin position="27"/>
        <end position="52"/>
    </location>
</feature>